<evidence type="ECO:0000313" key="2">
    <source>
        <dbReference type="EMBL" id="OGY61120.1"/>
    </source>
</evidence>
<keyword evidence="1" id="KW-1133">Transmembrane helix</keyword>
<feature type="transmembrane region" description="Helical" evidence="1">
    <location>
        <begin position="45"/>
        <end position="66"/>
    </location>
</feature>
<protein>
    <submittedName>
        <fullName evidence="2">Uncharacterized protein</fullName>
    </submittedName>
</protein>
<feature type="transmembrane region" description="Helical" evidence="1">
    <location>
        <begin position="73"/>
        <end position="90"/>
    </location>
</feature>
<dbReference type="EMBL" id="MHJA01000012">
    <property type="protein sequence ID" value="OGY61120.1"/>
    <property type="molecule type" value="Genomic_DNA"/>
</dbReference>
<reference evidence="2 3" key="1">
    <citation type="journal article" date="2016" name="Nat. Commun.">
        <title>Thousands of microbial genomes shed light on interconnected biogeochemical processes in an aquifer system.</title>
        <authorList>
            <person name="Anantharaman K."/>
            <person name="Brown C.T."/>
            <person name="Hug L.A."/>
            <person name="Sharon I."/>
            <person name="Castelle C.J."/>
            <person name="Probst A.J."/>
            <person name="Thomas B.C."/>
            <person name="Singh A."/>
            <person name="Wilkins M.J."/>
            <person name="Karaoz U."/>
            <person name="Brodie E.L."/>
            <person name="Williams K.H."/>
            <person name="Hubbard S.S."/>
            <person name="Banfield J.F."/>
        </authorList>
    </citation>
    <scope>NUCLEOTIDE SEQUENCE [LARGE SCALE GENOMIC DNA]</scope>
</reference>
<feature type="transmembrane region" description="Helical" evidence="1">
    <location>
        <begin position="149"/>
        <end position="167"/>
    </location>
</feature>
<dbReference type="STRING" id="1797692.A3I33_01390"/>
<accession>A0A1G1ZB88</accession>
<dbReference type="AlphaFoldDB" id="A0A1G1ZB88"/>
<sequence>MALVFILAFGVFYLRPMLNNGKFIPSSLALLSIPFFSPVLASGGEFLFITSWGVSFFILLGVKNLVLIQRQKAYRIVHFGIIAALGTLLIERFGLTSQGLVFIALFLMFREFYSTVTESEGERPTLIAALEAFMFIEIAWIILFLSVDVLIGGAFLTLFVFIFHDTTTHRLAGSLSRAIVVRNAVLFAALTILISALSAIGALV</sequence>
<evidence type="ECO:0000256" key="1">
    <source>
        <dbReference type="SAM" id="Phobius"/>
    </source>
</evidence>
<dbReference type="Proteomes" id="UP000176544">
    <property type="component" value="Unassembled WGS sequence"/>
</dbReference>
<feature type="transmembrane region" description="Helical" evidence="1">
    <location>
        <begin position="179"/>
        <end position="203"/>
    </location>
</feature>
<keyword evidence="1" id="KW-0812">Transmembrane</keyword>
<gene>
    <name evidence="2" type="ORF">A3I33_01390</name>
</gene>
<name>A0A1G1ZB88_9BACT</name>
<evidence type="ECO:0000313" key="3">
    <source>
        <dbReference type="Proteomes" id="UP000176544"/>
    </source>
</evidence>
<comment type="caution">
    <text evidence="2">The sequence shown here is derived from an EMBL/GenBank/DDBJ whole genome shotgun (WGS) entry which is preliminary data.</text>
</comment>
<keyword evidence="1" id="KW-0472">Membrane</keyword>
<proteinExistence type="predicted"/>
<organism evidence="2 3">
    <name type="scientific">Candidatus Colwellbacteria bacterium RIFCSPLOWO2_02_FULL_45_11</name>
    <dbReference type="NCBI Taxonomy" id="1797692"/>
    <lineage>
        <taxon>Bacteria</taxon>
        <taxon>Candidatus Colwelliibacteriota</taxon>
    </lineage>
</organism>